<dbReference type="Proteomes" id="UP001162030">
    <property type="component" value="Chromosome"/>
</dbReference>
<keyword evidence="2" id="KW-0808">Transferase</keyword>
<dbReference type="GO" id="GO:0016740">
    <property type="term" value="F:transferase activity"/>
    <property type="evidence" value="ECO:0007669"/>
    <property type="project" value="UniProtKB-KW"/>
</dbReference>
<dbReference type="EMBL" id="OX458333">
    <property type="protein sequence ID" value="CAI8719498.1"/>
    <property type="molecule type" value="Genomic_DNA"/>
</dbReference>
<accession>A0ABN8WW14</accession>
<dbReference type="Pfam" id="PF13439">
    <property type="entry name" value="Glyco_transf_4"/>
    <property type="match status" value="1"/>
</dbReference>
<evidence type="ECO:0000259" key="1">
    <source>
        <dbReference type="Pfam" id="PF13439"/>
    </source>
</evidence>
<dbReference type="PANTHER" id="PTHR12526:SF630">
    <property type="entry name" value="GLYCOSYLTRANSFERASE"/>
    <property type="match status" value="1"/>
</dbReference>
<feature type="domain" description="Glycosyltransferase subfamily 4-like N-terminal" evidence="1">
    <location>
        <begin position="5"/>
        <end position="154"/>
    </location>
</feature>
<protein>
    <submittedName>
        <fullName evidence="2">Glycosyl transferase</fullName>
    </submittedName>
</protein>
<name>A0ABN8WW14_9GAMM</name>
<gene>
    <name evidence="2" type="ORF">MSZNOR_0064</name>
</gene>
<keyword evidence="3" id="KW-1185">Reference proteome</keyword>
<dbReference type="SUPFAM" id="SSF53756">
    <property type="entry name" value="UDP-Glycosyltransferase/glycogen phosphorylase"/>
    <property type="match status" value="1"/>
</dbReference>
<evidence type="ECO:0000313" key="3">
    <source>
        <dbReference type="Proteomes" id="UP001162030"/>
    </source>
</evidence>
<sequence>MLCKLLGALDQKFFDLRVVSLLDEGTQGVHIRSLGIPLDVLELRKYTPWRLLRLTRLFRRHQPTLVQSWMYHANVAASLTTMGSGVPVVWNIRHSLDNLNAEKPITQAVIRFGAPLSRTTAAIVYNSKRSAEQHERLGYEPGRRIVIPNGFDLAQFQPSAEAKKRLRALLGIPESGLVIGLVARCHPMKDPQNFLAAARQVLDSKREAHFLMVGTGMERTNAMLTRMISETGLEDRVHLLGERGDIQDLVPGLDVVALASSHGEGFPNAIGEAMASGVPCAVTDVGDAGWLVGDTGRVVPPKNPEALAGALINLIDMGDAGRLTLGMAARQRVAERFSLDAVSREYAALYDEVARERGLRCHVRH</sequence>
<reference evidence="2 3" key="1">
    <citation type="submission" date="2023-03" db="EMBL/GenBank/DDBJ databases">
        <authorList>
            <person name="Pearce D."/>
        </authorList>
    </citation>
    <scope>NUCLEOTIDE SEQUENCE [LARGE SCALE GENOMIC DNA]</scope>
    <source>
        <strain evidence="2">Msz</strain>
    </source>
</reference>
<evidence type="ECO:0000313" key="2">
    <source>
        <dbReference type="EMBL" id="CAI8719498.1"/>
    </source>
</evidence>
<dbReference type="Gene3D" id="3.40.50.2000">
    <property type="entry name" value="Glycogen Phosphorylase B"/>
    <property type="match status" value="2"/>
</dbReference>
<dbReference type="Pfam" id="PF13692">
    <property type="entry name" value="Glyco_trans_1_4"/>
    <property type="match status" value="1"/>
</dbReference>
<proteinExistence type="predicted"/>
<dbReference type="PANTHER" id="PTHR12526">
    <property type="entry name" value="GLYCOSYLTRANSFERASE"/>
    <property type="match status" value="1"/>
</dbReference>
<organism evidence="2 3">
    <name type="scientific">Methylocaldum szegediense</name>
    <dbReference type="NCBI Taxonomy" id="73780"/>
    <lineage>
        <taxon>Bacteria</taxon>
        <taxon>Pseudomonadati</taxon>
        <taxon>Pseudomonadota</taxon>
        <taxon>Gammaproteobacteria</taxon>
        <taxon>Methylococcales</taxon>
        <taxon>Methylococcaceae</taxon>
        <taxon>Methylocaldum</taxon>
    </lineage>
</organism>
<dbReference type="InterPro" id="IPR028098">
    <property type="entry name" value="Glyco_trans_4-like_N"/>
</dbReference>